<organism evidence="2 3">
    <name type="scientific">Fusarium denticulatum</name>
    <dbReference type="NCBI Taxonomy" id="48507"/>
    <lineage>
        <taxon>Eukaryota</taxon>
        <taxon>Fungi</taxon>
        <taxon>Dikarya</taxon>
        <taxon>Ascomycota</taxon>
        <taxon>Pezizomycotina</taxon>
        <taxon>Sordariomycetes</taxon>
        <taxon>Hypocreomycetidae</taxon>
        <taxon>Hypocreales</taxon>
        <taxon>Nectriaceae</taxon>
        <taxon>Fusarium</taxon>
        <taxon>Fusarium fujikuroi species complex</taxon>
    </lineage>
</organism>
<evidence type="ECO:0000259" key="1">
    <source>
        <dbReference type="Pfam" id="PF12770"/>
    </source>
</evidence>
<comment type="caution">
    <text evidence="2">The sequence shown here is derived from an EMBL/GenBank/DDBJ whole genome shotgun (WGS) entry which is preliminary data.</text>
</comment>
<gene>
    <name evidence="2" type="ORF">FDENT_11862</name>
</gene>
<dbReference type="InterPro" id="IPR024983">
    <property type="entry name" value="CHAT_dom"/>
</dbReference>
<proteinExistence type="predicted"/>
<name>A0A8H5TBQ6_9HYPO</name>
<dbReference type="AlphaFoldDB" id="A0A8H5TBQ6"/>
<reference evidence="2 3" key="1">
    <citation type="submission" date="2020-05" db="EMBL/GenBank/DDBJ databases">
        <title>Identification and distribution of gene clusters putatively required for synthesis of sphingolipid metabolism inhibitors in phylogenetically diverse species of the filamentous fungus Fusarium.</title>
        <authorList>
            <person name="Kim H.-S."/>
            <person name="Busman M."/>
            <person name="Brown D.W."/>
            <person name="Divon H."/>
            <person name="Uhlig S."/>
            <person name="Proctor R.H."/>
        </authorList>
    </citation>
    <scope>NUCLEOTIDE SEQUENCE [LARGE SCALE GENOMIC DNA]</scope>
    <source>
        <strain evidence="2 3">NRRL 25311</strain>
    </source>
</reference>
<evidence type="ECO:0000313" key="2">
    <source>
        <dbReference type="EMBL" id="KAF5668246.1"/>
    </source>
</evidence>
<dbReference type="Pfam" id="PF12770">
    <property type="entry name" value="CHAT"/>
    <property type="match status" value="1"/>
</dbReference>
<dbReference type="EMBL" id="JAAOAK010000394">
    <property type="protein sequence ID" value="KAF5668246.1"/>
    <property type="molecule type" value="Genomic_DNA"/>
</dbReference>
<dbReference type="Proteomes" id="UP000562682">
    <property type="component" value="Unassembled WGS sequence"/>
</dbReference>
<keyword evidence="3" id="KW-1185">Reference proteome</keyword>
<accession>A0A8H5TBQ6</accession>
<feature type="domain" description="CHAT" evidence="1">
    <location>
        <begin position="325"/>
        <end position="636"/>
    </location>
</feature>
<evidence type="ECO:0000313" key="3">
    <source>
        <dbReference type="Proteomes" id="UP000562682"/>
    </source>
</evidence>
<protein>
    <submittedName>
        <fullName evidence="2">TPR domain-containing protein</fullName>
    </submittedName>
</protein>
<sequence length="637" mass="70449">MSEQLLAEIDAAITEGHSLLARANNVGSSYMCIVLRARAWLRLEQHKRTRGFGGPRIPYMEGGRLDQAIADLETNILSRPESSSSWISDAIHFAGFLAVKAIILASEKEPYLAQKAIDKAKDWYTKVLKHPAATPLEQIHAVQLALFVFSSSDPATLCWKDQAADIALAQLPHACSRELNRESQQEIIRKDNADDLRKAHQDLAQRNGRRCEMRKRLLERISRPAKTRFANSRVSKTSRNLFLSKELQAQAKDGPIVIVNVSSVGSDAIIMTQSKLDAISLPDMKKNIPLLLQESLGRLRSSELTLPLERLRDAELLDPDTSRSKLLTWLWKTCVLPVIFKLRELGELVKTTNGDPPRVWWIGTGAAASLPFHAAGDINRMSSANLGPDDLEKELLSCMDWMTPSYAASIKSLQYARSRAADLILKDEPAILVVAMPTTPGHSSLLGVETERKAIEEANTGFQVTSFTHPSSEEVLSKLHSSSIAHFACHGMSHPTDLDASHILLQTKAPNNQPELNRLTVGDILDLTSHGESGSWLVYLSACATAQVKNQELGDENVHLASALQIAGFSHAVGSLWSTNDDACAEVARYFYEELSKYRVEDRKLAVAGALRRAIMKVRSECVDNPDYWAPFVHFGA</sequence>